<evidence type="ECO:0000313" key="3">
    <source>
        <dbReference type="Proteomes" id="UP001596220"/>
    </source>
</evidence>
<dbReference type="Pfam" id="PF09339">
    <property type="entry name" value="HTH_IclR"/>
    <property type="match status" value="1"/>
</dbReference>
<evidence type="ECO:0000313" key="2">
    <source>
        <dbReference type="EMBL" id="MFC6093946.1"/>
    </source>
</evidence>
<dbReference type="PANTHER" id="PTHR30136">
    <property type="entry name" value="HELIX-TURN-HELIX TRANSCRIPTIONAL REGULATOR, ICLR FAMILY"/>
    <property type="match status" value="1"/>
</dbReference>
<proteinExistence type="predicted"/>
<protein>
    <submittedName>
        <fullName evidence="2">Helix-turn-helix domain-containing protein</fullName>
    </submittedName>
</protein>
<dbReference type="InterPro" id="IPR050707">
    <property type="entry name" value="HTH_MetabolicPath_Reg"/>
</dbReference>
<dbReference type="SMART" id="SM00346">
    <property type="entry name" value="HTH_ICLR"/>
    <property type="match status" value="1"/>
</dbReference>
<dbReference type="Gene3D" id="1.10.10.10">
    <property type="entry name" value="Winged helix-like DNA-binding domain superfamily/Winged helix DNA-binding domain"/>
    <property type="match status" value="1"/>
</dbReference>
<dbReference type="InterPro" id="IPR036390">
    <property type="entry name" value="WH_DNA-bd_sf"/>
</dbReference>
<sequence length="87" mass="9547">MAGSDSRSSVLERAFQVLELVAHEDRPLNLTEMSRAVELPLPTTHRVAKALVKLRALEKNDGRYTLGPVWSEWAGVTGERESSGASN</sequence>
<dbReference type="InterPro" id="IPR005471">
    <property type="entry name" value="Tscrpt_reg_IclR_N"/>
</dbReference>
<gene>
    <name evidence="2" type="ORF">ACFP3R_32165</name>
</gene>
<dbReference type="InterPro" id="IPR036388">
    <property type="entry name" value="WH-like_DNA-bd_sf"/>
</dbReference>
<dbReference type="EMBL" id="JBHSQO010000052">
    <property type="protein sequence ID" value="MFC6093946.1"/>
    <property type="molecule type" value="Genomic_DNA"/>
</dbReference>
<dbReference type="Proteomes" id="UP001596220">
    <property type="component" value="Unassembled WGS sequence"/>
</dbReference>
<name>A0ABW1PFL3_9PSEU</name>
<dbReference type="SUPFAM" id="SSF46785">
    <property type="entry name" value="Winged helix' DNA-binding domain"/>
    <property type="match status" value="1"/>
</dbReference>
<keyword evidence="3" id="KW-1185">Reference proteome</keyword>
<organism evidence="2 3">
    <name type="scientific">Saccharothrix lopnurensis</name>
    <dbReference type="NCBI Taxonomy" id="1670621"/>
    <lineage>
        <taxon>Bacteria</taxon>
        <taxon>Bacillati</taxon>
        <taxon>Actinomycetota</taxon>
        <taxon>Actinomycetes</taxon>
        <taxon>Pseudonocardiales</taxon>
        <taxon>Pseudonocardiaceae</taxon>
        <taxon>Saccharothrix</taxon>
    </lineage>
</organism>
<reference evidence="3" key="1">
    <citation type="journal article" date="2019" name="Int. J. Syst. Evol. Microbiol.">
        <title>The Global Catalogue of Microorganisms (GCM) 10K type strain sequencing project: providing services to taxonomists for standard genome sequencing and annotation.</title>
        <authorList>
            <consortium name="The Broad Institute Genomics Platform"/>
            <consortium name="The Broad Institute Genome Sequencing Center for Infectious Disease"/>
            <person name="Wu L."/>
            <person name="Ma J."/>
        </authorList>
    </citation>
    <scope>NUCLEOTIDE SEQUENCE [LARGE SCALE GENOMIC DNA]</scope>
    <source>
        <strain evidence="3">CGMCC 4.7246</strain>
    </source>
</reference>
<dbReference type="PROSITE" id="PS51077">
    <property type="entry name" value="HTH_ICLR"/>
    <property type="match status" value="1"/>
</dbReference>
<dbReference type="RefSeq" id="WP_380641622.1">
    <property type="nucleotide sequence ID" value="NZ_JBHSQO010000052.1"/>
</dbReference>
<evidence type="ECO:0000259" key="1">
    <source>
        <dbReference type="PROSITE" id="PS51077"/>
    </source>
</evidence>
<dbReference type="PANTHER" id="PTHR30136:SF35">
    <property type="entry name" value="HTH-TYPE TRANSCRIPTIONAL REGULATOR RV1719"/>
    <property type="match status" value="1"/>
</dbReference>
<comment type="caution">
    <text evidence="2">The sequence shown here is derived from an EMBL/GenBank/DDBJ whole genome shotgun (WGS) entry which is preliminary data.</text>
</comment>
<feature type="domain" description="HTH iclR-type" evidence="1">
    <location>
        <begin position="8"/>
        <end position="68"/>
    </location>
</feature>
<accession>A0ABW1PFL3</accession>